<dbReference type="Gene3D" id="3.90.25.10">
    <property type="entry name" value="UDP-galactose 4-epimerase, domain 1"/>
    <property type="match status" value="1"/>
</dbReference>
<evidence type="ECO:0000313" key="4">
    <source>
        <dbReference type="Proteomes" id="UP001500668"/>
    </source>
</evidence>
<evidence type="ECO:0000313" key="3">
    <source>
        <dbReference type="EMBL" id="GAA0628393.1"/>
    </source>
</evidence>
<evidence type="ECO:0000256" key="1">
    <source>
        <dbReference type="SAM" id="MobiDB-lite"/>
    </source>
</evidence>
<dbReference type="PANTHER" id="PTHR43162:SF1">
    <property type="entry name" value="PRESTALK A DIFFERENTIATION PROTEIN A"/>
    <property type="match status" value="1"/>
</dbReference>
<dbReference type="Gene3D" id="3.40.50.720">
    <property type="entry name" value="NAD(P)-binding Rossmann-like Domain"/>
    <property type="match status" value="1"/>
</dbReference>
<reference evidence="4" key="1">
    <citation type="journal article" date="2019" name="Int. J. Syst. Evol. Microbiol.">
        <title>The Global Catalogue of Microorganisms (GCM) 10K type strain sequencing project: providing services to taxonomists for standard genome sequencing and annotation.</title>
        <authorList>
            <consortium name="The Broad Institute Genomics Platform"/>
            <consortium name="The Broad Institute Genome Sequencing Center for Infectious Disease"/>
            <person name="Wu L."/>
            <person name="Ma J."/>
        </authorList>
    </citation>
    <scope>NUCLEOTIDE SEQUENCE [LARGE SCALE GENOMIC DNA]</scope>
    <source>
        <strain evidence="4">JCM 5067</strain>
    </source>
</reference>
<gene>
    <name evidence="3" type="ORF">GCM10010394_69460</name>
</gene>
<keyword evidence="4" id="KW-1185">Reference proteome</keyword>
<dbReference type="RefSeq" id="WP_344081404.1">
    <property type="nucleotide sequence ID" value="NZ_BAAACA010000066.1"/>
</dbReference>
<dbReference type="EMBL" id="BAAACA010000066">
    <property type="protein sequence ID" value="GAA0628393.1"/>
    <property type="molecule type" value="Genomic_DNA"/>
</dbReference>
<dbReference type="SUPFAM" id="SSF51735">
    <property type="entry name" value="NAD(P)-binding Rossmann-fold domains"/>
    <property type="match status" value="1"/>
</dbReference>
<name>A0ABP3S7Y1_9ACTN</name>
<comment type="caution">
    <text evidence="3">The sequence shown here is derived from an EMBL/GenBank/DDBJ whole genome shotgun (WGS) entry which is preliminary data.</text>
</comment>
<dbReference type="InterPro" id="IPR051604">
    <property type="entry name" value="Ergot_Alk_Oxidoreductase"/>
</dbReference>
<feature type="compositionally biased region" description="Polar residues" evidence="1">
    <location>
        <begin position="20"/>
        <end position="53"/>
    </location>
</feature>
<dbReference type="InterPro" id="IPR008030">
    <property type="entry name" value="NmrA-like"/>
</dbReference>
<accession>A0ABP3S7Y1</accession>
<sequence>MTNTEQDAARAVEQNAARATGQNAAQTTDLNTDLNGRQVSSSPAGTVLVTSGTGKTGHRVVERLTALGVPVRAGSRSGEVRFDWTDESTWGPALAGADSAYVAYSPDLAAPGAVEAMRSFGEQASRQGVRRLVLLSGRGEPEAVLAEDALRASGADLTVIRCAFFDQNFSEGALREAVLSGEIAFPAGDTAEPWVDTDDIADVVVTALTEDGHAGLTHELTGPQLLTLDEVAAVLSKATGRPVRYVPMTGPRYAQLLVRYGLQEGEARWLAELFTTLLDGHNSSTTDGVKRVLGREPKAFADFARDAAAAGDWQG</sequence>
<dbReference type="PANTHER" id="PTHR43162">
    <property type="match status" value="1"/>
</dbReference>
<feature type="region of interest" description="Disordered" evidence="1">
    <location>
        <begin position="14"/>
        <end position="55"/>
    </location>
</feature>
<dbReference type="Proteomes" id="UP001500668">
    <property type="component" value="Unassembled WGS sequence"/>
</dbReference>
<evidence type="ECO:0000259" key="2">
    <source>
        <dbReference type="Pfam" id="PF05368"/>
    </source>
</evidence>
<protein>
    <submittedName>
        <fullName evidence="3">NAD(P)H-binding protein</fullName>
    </submittedName>
</protein>
<dbReference type="InterPro" id="IPR036291">
    <property type="entry name" value="NAD(P)-bd_dom_sf"/>
</dbReference>
<proteinExistence type="predicted"/>
<organism evidence="3 4">
    <name type="scientific">Streptomyces crystallinus</name>
    <dbReference type="NCBI Taxonomy" id="68191"/>
    <lineage>
        <taxon>Bacteria</taxon>
        <taxon>Bacillati</taxon>
        <taxon>Actinomycetota</taxon>
        <taxon>Actinomycetes</taxon>
        <taxon>Kitasatosporales</taxon>
        <taxon>Streptomycetaceae</taxon>
        <taxon>Streptomyces</taxon>
    </lineage>
</organism>
<feature type="domain" description="NmrA-like" evidence="2">
    <location>
        <begin position="147"/>
        <end position="256"/>
    </location>
</feature>
<dbReference type="Pfam" id="PF05368">
    <property type="entry name" value="NmrA"/>
    <property type="match status" value="1"/>
</dbReference>